<evidence type="ECO:0000313" key="3">
    <source>
        <dbReference type="EMBL" id="MFD1429320.1"/>
    </source>
</evidence>
<dbReference type="InterPro" id="IPR029058">
    <property type="entry name" value="AB_hydrolase_fold"/>
</dbReference>
<organism evidence="3 4">
    <name type="scientific">Lacticaseibacillus mingshuiensis</name>
    <dbReference type="NCBI Taxonomy" id="2799574"/>
    <lineage>
        <taxon>Bacteria</taxon>
        <taxon>Bacillati</taxon>
        <taxon>Bacillota</taxon>
        <taxon>Bacilli</taxon>
        <taxon>Lactobacillales</taxon>
        <taxon>Lactobacillaceae</taxon>
        <taxon>Lacticaseibacillus</taxon>
    </lineage>
</organism>
<dbReference type="InterPro" id="IPR050300">
    <property type="entry name" value="GDXG_lipolytic_enzyme"/>
</dbReference>
<dbReference type="Pfam" id="PF07859">
    <property type="entry name" value="Abhydrolase_3"/>
    <property type="match status" value="1"/>
</dbReference>
<keyword evidence="1 3" id="KW-0378">Hydrolase</keyword>
<feature type="domain" description="Alpha/beta hydrolase fold-3" evidence="2">
    <location>
        <begin position="83"/>
        <end position="287"/>
    </location>
</feature>
<accession>A0ABW4CI80</accession>
<dbReference type="PANTHER" id="PTHR48081">
    <property type="entry name" value="AB HYDROLASE SUPERFAMILY PROTEIN C4A8.06C"/>
    <property type="match status" value="1"/>
</dbReference>
<gene>
    <name evidence="3" type="ORF">ACFQ4P_03520</name>
</gene>
<sequence length="322" mass="35875">MPHITNEQIAPDLRSAGRTARTMIKGMSVKTFRRSNWLMAKFMKGHFPSDLNVQTREVARPDGSWLRLLVVLPKDPKPLATGVLWLHGGGYAIGLPEMDFAYVRRIQQVANAVVVLPDYRLATEAPYPAALDDAYLSLTWLRDNAINLGVNPRQLFVAGESAGGGLTAALLLYNRDHGNVDVAFQMPLYPMLDDRPTETNVDNDAPVWDSTSNENAWNLYLGELAGTKDVPIYAAPGRASNLEGLPPAYTFIGTIEPFYAETLTYVRRLRAAGIRADLDRYRGGFHALDLFGAKKPLGKETTARWQRSFRDAATHNYSQIRR</sequence>
<dbReference type="RefSeq" id="WP_203636982.1">
    <property type="nucleotide sequence ID" value="NZ_BOLS01000004.1"/>
</dbReference>
<keyword evidence="4" id="KW-1185">Reference proteome</keyword>
<dbReference type="EMBL" id="JBHTOC010000004">
    <property type="protein sequence ID" value="MFD1429320.1"/>
    <property type="molecule type" value="Genomic_DNA"/>
</dbReference>
<comment type="caution">
    <text evidence="3">The sequence shown here is derived from an EMBL/GenBank/DDBJ whole genome shotgun (WGS) entry which is preliminary data.</text>
</comment>
<dbReference type="PANTHER" id="PTHR48081:SF8">
    <property type="entry name" value="ALPHA_BETA HYDROLASE FOLD-3 DOMAIN-CONTAINING PROTEIN-RELATED"/>
    <property type="match status" value="1"/>
</dbReference>
<reference evidence="4" key="1">
    <citation type="journal article" date="2019" name="Int. J. Syst. Evol. Microbiol.">
        <title>The Global Catalogue of Microorganisms (GCM) 10K type strain sequencing project: providing services to taxonomists for standard genome sequencing and annotation.</title>
        <authorList>
            <consortium name="The Broad Institute Genomics Platform"/>
            <consortium name="The Broad Institute Genome Sequencing Center for Infectious Disease"/>
            <person name="Wu L."/>
            <person name="Ma J."/>
        </authorList>
    </citation>
    <scope>NUCLEOTIDE SEQUENCE [LARGE SCALE GENOMIC DNA]</scope>
    <source>
        <strain evidence="4">CCM 8980</strain>
    </source>
</reference>
<evidence type="ECO:0000313" key="4">
    <source>
        <dbReference type="Proteomes" id="UP001597196"/>
    </source>
</evidence>
<dbReference type="GO" id="GO:0016787">
    <property type="term" value="F:hydrolase activity"/>
    <property type="evidence" value="ECO:0007669"/>
    <property type="project" value="UniProtKB-KW"/>
</dbReference>
<dbReference type="Proteomes" id="UP001597196">
    <property type="component" value="Unassembled WGS sequence"/>
</dbReference>
<dbReference type="SUPFAM" id="SSF53474">
    <property type="entry name" value="alpha/beta-Hydrolases"/>
    <property type="match status" value="1"/>
</dbReference>
<proteinExistence type="predicted"/>
<evidence type="ECO:0000259" key="2">
    <source>
        <dbReference type="Pfam" id="PF07859"/>
    </source>
</evidence>
<protein>
    <submittedName>
        <fullName evidence="3">Alpha/beta hydrolase</fullName>
    </submittedName>
</protein>
<dbReference type="InterPro" id="IPR013094">
    <property type="entry name" value="AB_hydrolase_3"/>
</dbReference>
<dbReference type="Gene3D" id="3.40.50.1820">
    <property type="entry name" value="alpha/beta hydrolase"/>
    <property type="match status" value="1"/>
</dbReference>
<evidence type="ECO:0000256" key="1">
    <source>
        <dbReference type="ARBA" id="ARBA00022801"/>
    </source>
</evidence>
<name>A0ABW4CI80_9LACO</name>